<organism evidence="1">
    <name type="scientific">marine sediment metagenome</name>
    <dbReference type="NCBI Taxonomy" id="412755"/>
    <lineage>
        <taxon>unclassified sequences</taxon>
        <taxon>metagenomes</taxon>
        <taxon>ecological metagenomes</taxon>
    </lineage>
</organism>
<feature type="non-terminal residue" evidence="1">
    <location>
        <position position="1"/>
    </location>
</feature>
<dbReference type="AlphaFoldDB" id="X0V846"/>
<evidence type="ECO:0000313" key="1">
    <source>
        <dbReference type="EMBL" id="GAF96825.1"/>
    </source>
</evidence>
<protein>
    <submittedName>
        <fullName evidence="1">Uncharacterized protein</fullName>
    </submittedName>
</protein>
<reference evidence="1" key="1">
    <citation type="journal article" date="2014" name="Front. Microbiol.">
        <title>High frequency of phylogenetically diverse reductive dehalogenase-homologous genes in deep subseafloor sedimentary metagenomes.</title>
        <authorList>
            <person name="Kawai M."/>
            <person name="Futagami T."/>
            <person name="Toyoda A."/>
            <person name="Takaki Y."/>
            <person name="Nishi S."/>
            <person name="Hori S."/>
            <person name="Arai W."/>
            <person name="Tsubouchi T."/>
            <person name="Morono Y."/>
            <person name="Uchiyama I."/>
            <person name="Ito T."/>
            <person name="Fujiyama A."/>
            <person name="Inagaki F."/>
            <person name="Takami H."/>
        </authorList>
    </citation>
    <scope>NUCLEOTIDE SEQUENCE</scope>
    <source>
        <strain evidence="1">Expedition CK06-06</strain>
    </source>
</reference>
<dbReference type="EMBL" id="BARS01013442">
    <property type="protein sequence ID" value="GAF96825.1"/>
    <property type="molecule type" value="Genomic_DNA"/>
</dbReference>
<accession>X0V846</accession>
<sequence>RRETHHAQGWTWSLYSQNCVQLLRQLLPHLKIKRERALEAIESQQVRRR</sequence>
<comment type="caution">
    <text evidence="1">The sequence shown here is derived from an EMBL/GenBank/DDBJ whole genome shotgun (WGS) entry which is preliminary data.</text>
</comment>
<name>X0V846_9ZZZZ</name>
<proteinExistence type="predicted"/>
<gene>
    <name evidence="1" type="ORF">S01H1_23340</name>
</gene>